<accession>A0A133V0J4</accession>
<keyword evidence="9" id="KW-1185">Reference proteome</keyword>
<evidence type="ECO:0000256" key="2">
    <source>
        <dbReference type="ARBA" id="ARBA00022485"/>
    </source>
</evidence>
<dbReference type="Proteomes" id="UP000070520">
    <property type="component" value="Unassembled WGS sequence"/>
</dbReference>
<evidence type="ECO:0000259" key="7">
    <source>
        <dbReference type="Pfam" id="PF05681"/>
    </source>
</evidence>
<evidence type="ECO:0000256" key="3">
    <source>
        <dbReference type="ARBA" id="ARBA00022723"/>
    </source>
</evidence>
<feature type="domain" description="Fe-S hydro-lyase tartrate dehydratase alpha-type catalytic" evidence="7">
    <location>
        <begin position="10"/>
        <end position="277"/>
    </location>
</feature>
<name>A0A133V0J4_9EURY</name>
<sequence>MIAKENFLDNVEEMLKLAATRLPSDVVKALEECKKSEDNPIAIQQFESILENLEIAEREERPICQDTGIPIFFVKLGSEIDLDFDLNSVLKEAVRNATESVPLRPNVVDPLTRENPGDNTGENQPIIHLEIMPGEDLEIDLMLKGAGSENWSKLFTLKPTSTSKDVKEIILKTIEEAGGQPCPPTIVGVGIGGSADAASLLAKRALLRPLDEENEDEALAKLEKKITENANKLGVGPMGLGGKNTVLGVKIAKAGCHTASLPLAVNLQCWAARRSQARLVDDELEIEVPE</sequence>
<evidence type="ECO:0000313" key="9">
    <source>
        <dbReference type="Proteomes" id="UP000070520"/>
    </source>
</evidence>
<keyword evidence="6" id="KW-0456">Lyase</keyword>
<dbReference type="InterPro" id="IPR004646">
    <property type="entry name" value="Fe-S_hydro-lyase_TtdA-typ_cat"/>
</dbReference>
<dbReference type="PANTHER" id="PTHR30389:SF17">
    <property type="entry name" value="L(+)-TARTRATE DEHYDRATASE SUBUNIT ALPHA-RELATED"/>
    <property type="match status" value="1"/>
</dbReference>
<evidence type="ECO:0000313" key="8">
    <source>
        <dbReference type="EMBL" id="KXA99953.1"/>
    </source>
</evidence>
<keyword evidence="2" id="KW-0004">4Fe-4S</keyword>
<organism evidence="8 9">
    <name type="scientific">candidate division MSBL1 archaeon SCGC-AAA261C02</name>
    <dbReference type="NCBI Taxonomy" id="1698272"/>
    <lineage>
        <taxon>Archaea</taxon>
        <taxon>Methanobacteriati</taxon>
        <taxon>Methanobacteriota</taxon>
        <taxon>candidate division MSBL1</taxon>
    </lineage>
</organism>
<gene>
    <name evidence="8" type="ORF">AKJ42_02130</name>
</gene>
<dbReference type="InterPro" id="IPR051208">
    <property type="entry name" value="Class-I_Fumarase/Tartrate_DH"/>
</dbReference>
<dbReference type="Pfam" id="PF05681">
    <property type="entry name" value="Fumerase"/>
    <property type="match status" value="1"/>
</dbReference>
<keyword evidence="3" id="KW-0479">Metal-binding</keyword>
<dbReference type="GO" id="GO:0016829">
    <property type="term" value="F:lyase activity"/>
    <property type="evidence" value="ECO:0007669"/>
    <property type="project" value="UniProtKB-KW"/>
</dbReference>
<dbReference type="AlphaFoldDB" id="A0A133V0J4"/>
<comment type="similarity">
    <text evidence="1">Belongs to the class-I fumarase family.</text>
</comment>
<comment type="caution">
    <text evidence="8">The sequence shown here is derived from an EMBL/GenBank/DDBJ whole genome shotgun (WGS) entry which is preliminary data.</text>
</comment>
<dbReference type="PATRIC" id="fig|1698272.3.peg.238"/>
<evidence type="ECO:0000256" key="6">
    <source>
        <dbReference type="ARBA" id="ARBA00023239"/>
    </source>
</evidence>
<dbReference type="PANTHER" id="PTHR30389">
    <property type="entry name" value="FUMARATE HYDRATASE-RELATED"/>
    <property type="match status" value="1"/>
</dbReference>
<reference evidence="8 9" key="1">
    <citation type="journal article" date="2016" name="Sci. Rep.">
        <title>Metabolic traits of an uncultured archaeal lineage -MSBL1- from brine pools of the Red Sea.</title>
        <authorList>
            <person name="Mwirichia R."/>
            <person name="Alam I."/>
            <person name="Rashid M."/>
            <person name="Vinu M."/>
            <person name="Ba-Alawi W."/>
            <person name="Anthony Kamau A."/>
            <person name="Kamanda Ngugi D."/>
            <person name="Goker M."/>
            <person name="Klenk H.P."/>
            <person name="Bajic V."/>
            <person name="Stingl U."/>
        </authorList>
    </citation>
    <scope>NUCLEOTIDE SEQUENCE [LARGE SCALE GENOMIC DNA]</scope>
    <source>
        <strain evidence="8">SCGC-AAA261C02</strain>
    </source>
</reference>
<dbReference type="NCBIfam" id="NF004885">
    <property type="entry name" value="PRK06246.1"/>
    <property type="match status" value="1"/>
</dbReference>
<proteinExistence type="inferred from homology"/>
<dbReference type="GO" id="GO:0051539">
    <property type="term" value="F:4 iron, 4 sulfur cluster binding"/>
    <property type="evidence" value="ECO:0007669"/>
    <property type="project" value="UniProtKB-KW"/>
</dbReference>
<keyword evidence="5" id="KW-0411">Iron-sulfur</keyword>
<evidence type="ECO:0000256" key="1">
    <source>
        <dbReference type="ARBA" id="ARBA00008876"/>
    </source>
</evidence>
<dbReference type="GO" id="GO:0046872">
    <property type="term" value="F:metal ion binding"/>
    <property type="evidence" value="ECO:0007669"/>
    <property type="project" value="UniProtKB-KW"/>
</dbReference>
<dbReference type="NCBIfam" id="TIGR00722">
    <property type="entry name" value="ttdA_fumA_fumB"/>
    <property type="match status" value="1"/>
</dbReference>
<protein>
    <recommendedName>
        <fullName evidence="7">Fe-S hydro-lyase tartrate dehydratase alpha-type catalytic domain-containing protein</fullName>
    </recommendedName>
</protein>
<evidence type="ECO:0000256" key="4">
    <source>
        <dbReference type="ARBA" id="ARBA00023004"/>
    </source>
</evidence>
<dbReference type="EMBL" id="LHXW01000018">
    <property type="protein sequence ID" value="KXA99953.1"/>
    <property type="molecule type" value="Genomic_DNA"/>
</dbReference>
<evidence type="ECO:0000256" key="5">
    <source>
        <dbReference type="ARBA" id="ARBA00023014"/>
    </source>
</evidence>
<keyword evidence="4" id="KW-0408">Iron</keyword>